<name>A0AB35BZQ1_9GAMM</name>
<dbReference type="AlphaFoldDB" id="A0AB35BZQ1"/>
<dbReference type="Gene3D" id="3.40.50.1110">
    <property type="entry name" value="SGNH hydrolase"/>
    <property type="match status" value="1"/>
</dbReference>
<sequence length="404" mass="45132">MINIAKACLVTTLVGCLLGCQSTDASNDNFLREQGPGIEDFGDRNGSALKAKMRDLLQYQNSVVTMTQFGDSHTAADFFTGPLRELMQNKFGNAGIGWVTPMQVKGQRHALMSWQPSNWEVMSSRNVNHLDFPMGGYVAKPLRKGSSLLATLNQEELTRGMWNVRLMVKSTKPEAIAVEDMKNRIRVSDGLLSRPSNGWQMIDLLTYLPFKIDAIDESAEIGGMWLQRYQKPGVILSGIGTNGAQQSIWNKWSPQWLDELAATTSDLVILEYGTNEAFNDTLDEKEYRKNLHNSIQTVRKTLPNAAILLVGASDSIKNGNGTRECTDKQPPSYAQVKKIQRAVAQSEGVLYWDWQKAMGGKCSMERWVSHDLGRPDLVHLSPKGYELSAKMLYKDLMKYFGLAP</sequence>
<protein>
    <submittedName>
        <fullName evidence="3">SGNH/GDSL hydrolase family protein</fullName>
    </submittedName>
</protein>
<dbReference type="InterPro" id="IPR036514">
    <property type="entry name" value="SGNH_hydro_sf"/>
</dbReference>
<evidence type="ECO:0000313" key="4">
    <source>
        <dbReference type="Proteomes" id="UP000680020"/>
    </source>
</evidence>
<gene>
    <name evidence="3" type="ORF">J7561_00195</name>
</gene>
<reference evidence="3" key="1">
    <citation type="submission" date="2021-03" db="EMBL/GenBank/DDBJ databases">
        <title>Identification and antibiotic profiling of Wohlfahrtiimonas chitiniclastica, an underestimated human pathogen.</title>
        <authorList>
            <person name="Kopf A."/>
            <person name="Bunk B."/>
            <person name="Coldewey S."/>
            <person name="Gunzer F."/>
            <person name="Riedel T."/>
            <person name="Schroettner P."/>
        </authorList>
    </citation>
    <scope>NUCLEOTIDE SEQUENCE</scope>
    <source>
        <strain evidence="3">DSM 100917</strain>
    </source>
</reference>
<dbReference type="Pfam" id="PF13472">
    <property type="entry name" value="Lipase_GDSL_2"/>
    <property type="match status" value="1"/>
</dbReference>
<dbReference type="InterPro" id="IPR013830">
    <property type="entry name" value="SGNH_hydro"/>
</dbReference>
<organism evidence="3 4">
    <name type="scientific">Wohlfahrtiimonas chitiniclastica</name>
    <dbReference type="NCBI Taxonomy" id="400946"/>
    <lineage>
        <taxon>Bacteria</taxon>
        <taxon>Pseudomonadati</taxon>
        <taxon>Pseudomonadota</taxon>
        <taxon>Gammaproteobacteria</taxon>
        <taxon>Cardiobacteriales</taxon>
        <taxon>Ignatzschineriaceae</taxon>
        <taxon>Wohlfahrtiimonas</taxon>
    </lineage>
</organism>
<evidence type="ECO:0000313" key="3">
    <source>
        <dbReference type="EMBL" id="MBS7823623.1"/>
    </source>
</evidence>
<dbReference type="CDD" id="cd01825">
    <property type="entry name" value="SGNH_hydrolase_peri1"/>
    <property type="match status" value="1"/>
</dbReference>
<dbReference type="RefSeq" id="WP_213403207.1">
    <property type="nucleotide sequence ID" value="NZ_JAGIBT010000001.1"/>
</dbReference>
<feature type="domain" description="Peptidoglycan O-acetylesterase N-terminal" evidence="2">
    <location>
        <begin position="95"/>
        <end position="210"/>
    </location>
</feature>
<evidence type="ECO:0000259" key="1">
    <source>
        <dbReference type="Pfam" id="PF13472"/>
    </source>
</evidence>
<dbReference type="SUPFAM" id="SSF52266">
    <property type="entry name" value="SGNH hydrolase"/>
    <property type="match status" value="1"/>
</dbReference>
<dbReference type="EMBL" id="JAGIBU010000001">
    <property type="protein sequence ID" value="MBS7823623.1"/>
    <property type="molecule type" value="Genomic_DNA"/>
</dbReference>
<dbReference type="Pfam" id="PF22753">
    <property type="entry name" value="Ape1_N"/>
    <property type="match status" value="1"/>
</dbReference>
<feature type="domain" description="SGNH hydrolase-type esterase" evidence="1">
    <location>
        <begin position="229"/>
        <end position="387"/>
    </location>
</feature>
<comment type="caution">
    <text evidence="3">The sequence shown here is derived from an EMBL/GenBank/DDBJ whole genome shotgun (WGS) entry which is preliminary data.</text>
</comment>
<dbReference type="GO" id="GO:0016788">
    <property type="term" value="F:hydrolase activity, acting on ester bonds"/>
    <property type="evidence" value="ECO:0007669"/>
    <property type="project" value="UniProtKB-ARBA"/>
</dbReference>
<proteinExistence type="predicted"/>
<dbReference type="Proteomes" id="UP000680020">
    <property type="component" value="Unassembled WGS sequence"/>
</dbReference>
<keyword evidence="3" id="KW-0378">Hydrolase</keyword>
<evidence type="ECO:0000259" key="2">
    <source>
        <dbReference type="Pfam" id="PF22753"/>
    </source>
</evidence>
<accession>A0AB35BZQ1</accession>
<dbReference type="InterPro" id="IPR055041">
    <property type="entry name" value="Ape1_N"/>
</dbReference>
<dbReference type="Gene3D" id="2.60.120.1360">
    <property type="match status" value="1"/>
</dbReference>